<dbReference type="GO" id="GO:0015986">
    <property type="term" value="P:proton motive force-driven ATP synthesis"/>
    <property type="evidence" value="ECO:0007669"/>
    <property type="project" value="InterPro"/>
</dbReference>
<keyword evidence="10 12" id="KW-0496">Mitochondrion</keyword>
<comment type="subcellular location">
    <subcellularLocation>
        <location evidence="1 12">Mitochondrion membrane</location>
        <topology evidence="1 12">Single-pass membrane protein</topology>
    </subcellularLocation>
</comment>
<evidence type="ECO:0000313" key="14">
    <source>
        <dbReference type="EMBL" id="AWV83773.1"/>
    </source>
</evidence>
<evidence type="ECO:0000256" key="6">
    <source>
        <dbReference type="ARBA" id="ARBA00022692"/>
    </source>
</evidence>
<keyword evidence="5 12" id="KW-0138">CF(0)</keyword>
<gene>
    <name evidence="14" type="primary">atp8</name>
</gene>
<proteinExistence type="inferred from homology"/>
<evidence type="ECO:0000256" key="11">
    <source>
        <dbReference type="ARBA" id="ARBA00023136"/>
    </source>
</evidence>
<keyword evidence="8 13" id="KW-1133">Transmembrane helix</keyword>
<keyword evidence="6 12" id="KW-0812">Transmembrane</keyword>
<evidence type="ECO:0000256" key="13">
    <source>
        <dbReference type="SAM" id="Phobius"/>
    </source>
</evidence>
<dbReference type="EMBL" id="MG737762">
    <property type="protein sequence ID" value="AWV83773.1"/>
    <property type="molecule type" value="Genomic_DNA"/>
</dbReference>
<evidence type="ECO:0000256" key="7">
    <source>
        <dbReference type="ARBA" id="ARBA00022781"/>
    </source>
</evidence>
<dbReference type="Pfam" id="PF00895">
    <property type="entry name" value="ATP-synt_8"/>
    <property type="match status" value="1"/>
</dbReference>
<dbReference type="GO" id="GO:0045259">
    <property type="term" value="C:proton-transporting ATP synthase complex"/>
    <property type="evidence" value="ECO:0007669"/>
    <property type="project" value="UniProtKB-KW"/>
</dbReference>
<evidence type="ECO:0000256" key="3">
    <source>
        <dbReference type="ARBA" id="ARBA00011291"/>
    </source>
</evidence>
<evidence type="ECO:0000256" key="9">
    <source>
        <dbReference type="ARBA" id="ARBA00023065"/>
    </source>
</evidence>
<evidence type="ECO:0000256" key="4">
    <source>
        <dbReference type="ARBA" id="ARBA00022448"/>
    </source>
</evidence>
<evidence type="ECO:0000256" key="12">
    <source>
        <dbReference type="RuleBase" id="RU003661"/>
    </source>
</evidence>
<keyword evidence="9 12" id="KW-0406">Ion transport</keyword>
<reference evidence="14" key="1">
    <citation type="journal article" date="2018" name="J. Hered.">
        <title>One hundred mitochondrial genomes of cicadas.</title>
        <authorList>
            <person name="Lukasik P."/>
            <person name="Chong R.A."/>
            <person name="Nazario K."/>
            <person name="Matsuura Y."/>
            <person name="Bublitz D."/>
            <person name="Campbell M.A."/>
            <person name="Meyer M."/>
            <person name="Van Leuven J.T."/>
            <person name="Pessacq P."/>
            <person name="Veloso C."/>
            <person name="Simon C."/>
            <person name="McCutcheon J.P."/>
        </authorList>
    </citation>
    <scope>NUCLEOTIDE SEQUENCE</scope>
    <source>
        <strain evidence="14">DB114</strain>
        <tissue evidence="14">Bacteriome</tissue>
    </source>
</reference>
<evidence type="ECO:0000256" key="5">
    <source>
        <dbReference type="ARBA" id="ARBA00022547"/>
    </source>
</evidence>
<geneLocation type="mitochondrion" evidence="14"/>
<comment type="similarity">
    <text evidence="2 12">Belongs to the ATPase protein 8 family.</text>
</comment>
<accession>A0A3S7MER0</accession>
<evidence type="ECO:0000256" key="1">
    <source>
        <dbReference type="ARBA" id="ARBA00004304"/>
    </source>
</evidence>
<dbReference type="GO" id="GO:0015078">
    <property type="term" value="F:proton transmembrane transporter activity"/>
    <property type="evidence" value="ECO:0007669"/>
    <property type="project" value="InterPro"/>
</dbReference>
<protein>
    <recommendedName>
        <fullName evidence="12">ATP synthase complex subunit 8</fullName>
    </recommendedName>
</protein>
<evidence type="ECO:0000256" key="8">
    <source>
        <dbReference type="ARBA" id="ARBA00022989"/>
    </source>
</evidence>
<evidence type="ECO:0000256" key="10">
    <source>
        <dbReference type="ARBA" id="ARBA00023128"/>
    </source>
</evidence>
<evidence type="ECO:0000256" key="2">
    <source>
        <dbReference type="ARBA" id="ARBA00008892"/>
    </source>
</evidence>
<dbReference type="GO" id="GO:0031966">
    <property type="term" value="C:mitochondrial membrane"/>
    <property type="evidence" value="ECO:0007669"/>
    <property type="project" value="UniProtKB-SubCell"/>
</dbReference>
<keyword evidence="7 12" id="KW-0375">Hydrogen ion transport</keyword>
<keyword evidence="11 13" id="KW-0472">Membrane</keyword>
<name>A0A3S7MER0_9HEMI</name>
<dbReference type="AlphaFoldDB" id="A0A3S7MER0"/>
<feature type="transmembrane region" description="Helical" evidence="13">
    <location>
        <begin position="6"/>
        <end position="31"/>
    </location>
</feature>
<sequence length="51" mass="6343">MPQMSPIYWSILFIYFILIMFLMTVFIYFCYYNSASKMLISLKDNKLNWLW</sequence>
<comment type="subunit">
    <text evidence="3">F-type ATPases have 2 components, CF(1) - the catalytic core - and CF(0) - the membrane proton channel.</text>
</comment>
<keyword evidence="4 12" id="KW-0813">Transport</keyword>
<dbReference type="InterPro" id="IPR001421">
    <property type="entry name" value="ATP8_metazoa"/>
</dbReference>
<organism evidence="14">
    <name type="scientific">Okanagana oregona</name>
    <dbReference type="NCBI Taxonomy" id="2219933"/>
    <lineage>
        <taxon>Eukaryota</taxon>
        <taxon>Metazoa</taxon>
        <taxon>Ecdysozoa</taxon>
        <taxon>Arthropoda</taxon>
        <taxon>Hexapoda</taxon>
        <taxon>Insecta</taxon>
        <taxon>Pterygota</taxon>
        <taxon>Neoptera</taxon>
        <taxon>Paraneoptera</taxon>
        <taxon>Hemiptera</taxon>
        <taxon>Auchenorrhyncha</taxon>
        <taxon>Cicadoidea</taxon>
        <taxon>Cicadidae</taxon>
        <taxon>Tibicininae</taxon>
        <taxon>Tibicinini</taxon>
        <taxon>Okanagana</taxon>
    </lineage>
</organism>